<gene>
    <name evidence="1" type="ORF">ESCO_004077</name>
</gene>
<name>A0A0M8MX45_ESCWE</name>
<dbReference type="Proteomes" id="UP000053831">
    <property type="component" value="Unassembled WGS sequence"/>
</dbReference>
<accession>A0A0M8MX45</accession>
<evidence type="ECO:0000313" key="1">
    <source>
        <dbReference type="EMBL" id="KOS21106.1"/>
    </source>
</evidence>
<dbReference type="AlphaFoldDB" id="A0A0M8MX45"/>
<dbReference type="EMBL" id="LGSR01000013">
    <property type="protein sequence ID" value="KOS21106.1"/>
    <property type="molecule type" value="Genomic_DNA"/>
</dbReference>
<keyword evidence="2" id="KW-1185">Reference proteome</keyword>
<comment type="caution">
    <text evidence="1">The sequence shown here is derived from an EMBL/GenBank/DDBJ whole genome shotgun (WGS) entry which is preliminary data.</text>
</comment>
<sequence>MSSMSNVVVEISNLPPPVPTTVAVLESFIAQTVKWRQFLSDLSPHVRSQGRSPLRRMEEAQMQELAALTTQLEAAKDAALAADPEPTYEELAALEDEMDEDALMAGEATKTIEAVCELDCAFASALLEKQRHYINEHGCWLSRNSPGHKNGYQKFNFRNTKNPATGENIGLSLHS</sequence>
<reference evidence="1 2" key="1">
    <citation type="submission" date="2015-07" db="EMBL/GenBank/DDBJ databases">
        <title>The genome of the fungus Escovopsis weberi, a specialized disease agent of ant agriculture.</title>
        <authorList>
            <person name="de Man T.J."/>
            <person name="Stajich J.E."/>
            <person name="Kubicek C.P."/>
            <person name="Chenthamara K."/>
            <person name="Atanasova L."/>
            <person name="Druzhinina I.S."/>
            <person name="Birnbaum S."/>
            <person name="Barribeau S.M."/>
            <person name="Teiling C."/>
            <person name="Suen G."/>
            <person name="Currie C."/>
            <person name="Gerardo N.M."/>
        </authorList>
    </citation>
    <scope>NUCLEOTIDE SEQUENCE [LARGE SCALE GENOMIC DNA]</scope>
</reference>
<organism evidence="1 2">
    <name type="scientific">Escovopsis weberi</name>
    <dbReference type="NCBI Taxonomy" id="150374"/>
    <lineage>
        <taxon>Eukaryota</taxon>
        <taxon>Fungi</taxon>
        <taxon>Dikarya</taxon>
        <taxon>Ascomycota</taxon>
        <taxon>Pezizomycotina</taxon>
        <taxon>Sordariomycetes</taxon>
        <taxon>Hypocreomycetidae</taxon>
        <taxon>Hypocreales</taxon>
        <taxon>Hypocreaceae</taxon>
        <taxon>Escovopsis</taxon>
    </lineage>
</organism>
<protein>
    <submittedName>
        <fullName evidence="1">Uncharacterized protein</fullName>
    </submittedName>
</protein>
<proteinExistence type="predicted"/>
<evidence type="ECO:0000313" key="2">
    <source>
        <dbReference type="Proteomes" id="UP000053831"/>
    </source>
</evidence>